<keyword evidence="1" id="KW-1133">Transmembrane helix</keyword>
<evidence type="ECO:0000256" key="1">
    <source>
        <dbReference type="SAM" id="Phobius"/>
    </source>
</evidence>
<name>A0A2H0R6G5_9BACT</name>
<keyword evidence="1" id="KW-0812">Transmembrane</keyword>
<dbReference type="EMBL" id="PCXP01000002">
    <property type="protein sequence ID" value="PIR42102.1"/>
    <property type="molecule type" value="Genomic_DNA"/>
</dbReference>
<organism evidence="2 3">
    <name type="scientific">Candidatus Yanofskybacteria bacterium CG10_big_fil_rev_8_21_14_0_10_37_15</name>
    <dbReference type="NCBI Taxonomy" id="1975097"/>
    <lineage>
        <taxon>Bacteria</taxon>
        <taxon>Candidatus Yanofskyibacteriota</taxon>
    </lineage>
</organism>
<dbReference type="Proteomes" id="UP000230208">
    <property type="component" value="Unassembled WGS sequence"/>
</dbReference>
<comment type="caution">
    <text evidence="2">The sequence shown here is derived from an EMBL/GenBank/DDBJ whole genome shotgun (WGS) entry which is preliminary data.</text>
</comment>
<feature type="transmembrane region" description="Helical" evidence="1">
    <location>
        <begin position="83"/>
        <end position="105"/>
    </location>
</feature>
<proteinExistence type="predicted"/>
<reference evidence="2 3" key="1">
    <citation type="submission" date="2017-09" db="EMBL/GenBank/DDBJ databases">
        <title>Depth-based differentiation of microbial function through sediment-hosted aquifers and enrichment of novel symbionts in the deep terrestrial subsurface.</title>
        <authorList>
            <person name="Probst A.J."/>
            <person name="Ladd B."/>
            <person name="Jarett J.K."/>
            <person name="Geller-Mcgrath D.E."/>
            <person name="Sieber C.M."/>
            <person name="Emerson J.B."/>
            <person name="Anantharaman K."/>
            <person name="Thomas B.C."/>
            <person name="Malmstrom R."/>
            <person name="Stieglmeier M."/>
            <person name="Klingl A."/>
            <person name="Woyke T."/>
            <person name="Ryan C.M."/>
            <person name="Banfield J.F."/>
        </authorList>
    </citation>
    <scope>NUCLEOTIDE SEQUENCE [LARGE SCALE GENOMIC DNA]</scope>
    <source>
        <strain evidence="2">CG10_big_fil_rev_8_21_14_0_10_37_15</strain>
    </source>
</reference>
<accession>A0A2H0R6G5</accession>
<dbReference type="AlphaFoldDB" id="A0A2H0R6G5"/>
<feature type="transmembrane region" description="Helical" evidence="1">
    <location>
        <begin position="44"/>
        <end position="62"/>
    </location>
</feature>
<dbReference type="Pfam" id="PF18895">
    <property type="entry name" value="T4SS_pilin"/>
    <property type="match status" value="1"/>
</dbReference>
<protein>
    <submittedName>
        <fullName evidence="2">Uncharacterized protein</fullName>
    </submittedName>
</protein>
<keyword evidence="1" id="KW-0472">Membrane</keyword>
<evidence type="ECO:0000313" key="3">
    <source>
        <dbReference type="Proteomes" id="UP000230208"/>
    </source>
</evidence>
<gene>
    <name evidence="2" type="ORF">COV30_00150</name>
</gene>
<evidence type="ECO:0000313" key="2">
    <source>
        <dbReference type="EMBL" id="PIR42102.1"/>
    </source>
</evidence>
<sequence>MFLNFFSTILALIPPRQTSSSGLPPGKPITFDELDILIQRVAQFILVISVVLAVIFIVRAGITWMSAGSDTKKVDNAKAQLRSAIIGAFVVLGVGVIINTIASIVTREFFCQLRVLGVCIIP</sequence>
<dbReference type="InterPro" id="IPR043993">
    <property type="entry name" value="T4SS_pilin"/>
</dbReference>